<feature type="compositionally biased region" description="Polar residues" evidence="2">
    <location>
        <begin position="818"/>
        <end position="834"/>
    </location>
</feature>
<proteinExistence type="predicted"/>
<feature type="compositionally biased region" description="Basic and acidic residues" evidence="2">
    <location>
        <begin position="721"/>
        <end position="744"/>
    </location>
</feature>
<evidence type="ECO:0000313" key="4">
    <source>
        <dbReference type="Proteomes" id="UP001454036"/>
    </source>
</evidence>
<dbReference type="Proteomes" id="UP001454036">
    <property type="component" value="Unassembled WGS sequence"/>
</dbReference>
<feature type="region of interest" description="Disordered" evidence="2">
    <location>
        <begin position="277"/>
        <end position="304"/>
    </location>
</feature>
<reference evidence="3 4" key="1">
    <citation type="submission" date="2024-01" db="EMBL/GenBank/DDBJ databases">
        <title>The complete chloroplast genome sequence of Lithospermum erythrorhizon: insights into the phylogenetic relationship among Boraginaceae species and the maternal lineages of purple gromwells.</title>
        <authorList>
            <person name="Okada T."/>
            <person name="Watanabe K."/>
        </authorList>
    </citation>
    <scope>NUCLEOTIDE SEQUENCE [LARGE SCALE GENOMIC DNA]</scope>
</reference>
<sequence>MKMKSSTLLDSAFFYLTPTRTRCDLIIKAHGKQEKIASGLLNPFVAHLKIAQEQIAKGGYSIVLEPQSNQDTSWFTKETLERFVRFVSTPEILERVHSIESEILQIEEAIFVQRRSDLDHSAVNDSPGKLLGSHHGSKLVPDQANEEKAIILYKPGVQQPESDQKVPPEGNSRVQLLKVLETRKNVLHKEQGMAFARAVAAGFDFDHMAPLLLFSECFGAERLKDACKSFMDLWKKKHENGQWLELDAPEPVLNQSEYLAMSASGIMLASVANQHQSCNGMGSDNNEGEKSQKDSQLNNSQHEHLQGQFAHPMFAPWPMHSPGSVPVFPAYPVQGMPYYPTYPGNGPYYHPPYPGNGDSHYDGSHKTGKRRQSTDDKDSDFVSESSDVTVSRSSSQDDSEITKKSRKRTGKNKSGVVIIRNINITSEANADASTESGSGSESETSCNEDHSNPYKTSKKKDRHAGSVNKDSLNGKESDAGHWQAFQSFLLKGADEENLHDKDEMFAQEQAVKMKRCQSLVIDDPLLKGGRGVDDTKNWSNVEMHEISGKMSRVNIGSNDDYLLSGGSNGPSRGFSSSLNMESAESNGKRVIARTSNDYFVVSGRRSQSDSGNVADRLAGNEFDNGTAEFGREIKKEMGDESFIVPFRSLSSDEVKQYGRTSIDMDSEHPSSHLKNDDISNGIRRETNYEPDALSLMPQRGAEVFPSEYDPALDYDMQITVEDNRRKGETNVKDLSKKSEKERKSKGLSGTSDKKRTGGPLKKEKPSRMNLLEDARARAEKLRSFKADIQKIKKEKEEADKKRIEALKLERQKRIAARANTSSAQKPEVTMQTKKLPSKLSPISYRGSKFSDTEPGASSPLQRSKIRTTSLGSSDSRKSSKAGKTSNNNHIEGNRHTRSVSSLSESRKESFGVVADSKASMARIRRLSEPKSSSKPVTATKARSAESVMKRKLSNGPDNKKISAIINLDKSKAATLPELKIKASHGPSKVKPVDAMAKVSIRPNGEKSSSRSLDAGACINNEKSSHDDDVDDNPIIEKAVVTLEYEKPSVTLSQQVGEKSMQIQSGDNHVTTVKSKVCAPPSPVDILDSTPAPSRMPVQSNFSKVTFDTSSAADSTREEPYLPPYARNSSLEEPCTGNSEYGKAPPICSDMESTGKETDKAYVADVRTSSVDVVPEAMDKTEVRESSKGFRRLLNFAKKSHTSATGHQSVDLDNSSAKSIELDDKKTVVGSSSEVYTLKNLISQDESPSGSGSQKSSRPFSLFAPFRAKSSEKKLTPKKEINSNVLVYRV</sequence>
<dbReference type="PANTHER" id="PTHR31008">
    <property type="entry name" value="COP1-INTERACTING PROTEIN-RELATED"/>
    <property type="match status" value="1"/>
</dbReference>
<feature type="compositionally biased region" description="Basic and acidic residues" evidence="2">
    <location>
        <begin position="665"/>
        <end position="682"/>
    </location>
</feature>
<accession>A0AAV3QNW4</accession>
<name>A0AAV3QNW4_LITER</name>
<keyword evidence="4" id="KW-1185">Reference proteome</keyword>
<feature type="region of interest" description="Disordered" evidence="2">
    <location>
        <begin position="350"/>
        <end position="414"/>
    </location>
</feature>
<keyword evidence="1" id="KW-0175">Coiled coil</keyword>
<feature type="compositionally biased region" description="Polar residues" evidence="2">
    <location>
        <begin position="881"/>
        <end position="890"/>
    </location>
</feature>
<protein>
    <recommendedName>
        <fullName evidence="5">COP1-interacting protein 7</fullName>
    </recommendedName>
</protein>
<feature type="region of interest" description="Disordered" evidence="2">
    <location>
        <begin position="429"/>
        <end position="478"/>
    </location>
</feature>
<dbReference type="PANTHER" id="PTHR31008:SF2">
    <property type="entry name" value="COP1-INTERACTING PROTEIN-LIKE PROTEIN"/>
    <property type="match status" value="1"/>
</dbReference>
<evidence type="ECO:0008006" key="5">
    <source>
        <dbReference type="Google" id="ProtNLM"/>
    </source>
</evidence>
<feature type="region of interest" description="Disordered" evidence="2">
    <location>
        <begin position="661"/>
        <end position="682"/>
    </location>
</feature>
<feature type="region of interest" description="Disordered" evidence="2">
    <location>
        <begin position="719"/>
        <end position="768"/>
    </location>
</feature>
<gene>
    <name evidence="3" type="ORF">LIER_20267</name>
</gene>
<feature type="compositionally biased region" description="Basic and acidic residues" evidence="2">
    <location>
        <begin position="751"/>
        <end position="768"/>
    </location>
</feature>
<organism evidence="3 4">
    <name type="scientific">Lithospermum erythrorhizon</name>
    <name type="common">Purple gromwell</name>
    <name type="synonym">Lithospermum officinale var. erythrorhizon</name>
    <dbReference type="NCBI Taxonomy" id="34254"/>
    <lineage>
        <taxon>Eukaryota</taxon>
        <taxon>Viridiplantae</taxon>
        <taxon>Streptophyta</taxon>
        <taxon>Embryophyta</taxon>
        <taxon>Tracheophyta</taxon>
        <taxon>Spermatophyta</taxon>
        <taxon>Magnoliopsida</taxon>
        <taxon>eudicotyledons</taxon>
        <taxon>Gunneridae</taxon>
        <taxon>Pentapetalae</taxon>
        <taxon>asterids</taxon>
        <taxon>lamiids</taxon>
        <taxon>Boraginales</taxon>
        <taxon>Boraginaceae</taxon>
        <taxon>Boraginoideae</taxon>
        <taxon>Lithospermeae</taxon>
        <taxon>Lithospermum</taxon>
    </lineage>
</organism>
<feature type="region of interest" description="Disordered" evidence="2">
    <location>
        <begin position="1200"/>
        <end position="1222"/>
    </location>
</feature>
<feature type="compositionally biased region" description="Low complexity" evidence="2">
    <location>
        <begin position="433"/>
        <end position="445"/>
    </location>
</feature>
<comment type="caution">
    <text evidence="3">The sequence shown here is derived from an EMBL/GenBank/DDBJ whole genome shotgun (WGS) entry which is preliminary data.</text>
</comment>
<feature type="region of interest" description="Disordered" evidence="2">
    <location>
        <begin position="814"/>
        <end position="955"/>
    </location>
</feature>
<dbReference type="EMBL" id="BAABME010005125">
    <property type="protein sequence ID" value="GAA0164691.1"/>
    <property type="molecule type" value="Genomic_DNA"/>
</dbReference>
<feature type="region of interest" description="Disordered" evidence="2">
    <location>
        <begin position="1106"/>
        <end position="1146"/>
    </location>
</feature>
<evidence type="ECO:0000256" key="2">
    <source>
        <dbReference type="SAM" id="MobiDB-lite"/>
    </source>
</evidence>
<feature type="coiled-coil region" evidence="1">
    <location>
        <begin position="781"/>
        <end position="811"/>
    </location>
</feature>
<feature type="compositionally biased region" description="Polar residues" evidence="2">
    <location>
        <begin position="1201"/>
        <end position="1217"/>
    </location>
</feature>
<feature type="compositionally biased region" description="Low complexity" evidence="2">
    <location>
        <begin position="382"/>
        <end position="396"/>
    </location>
</feature>
<evidence type="ECO:0000256" key="1">
    <source>
        <dbReference type="SAM" id="Coils"/>
    </source>
</evidence>
<evidence type="ECO:0000313" key="3">
    <source>
        <dbReference type="EMBL" id="GAA0164691.1"/>
    </source>
</evidence>
<feature type="compositionally biased region" description="Polar residues" evidence="2">
    <location>
        <begin position="1126"/>
        <end position="1138"/>
    </location>
</feature>